<gene>
    <name evidence="2" type="ORF">TNCT_509681</name>
</gene>
<feature type="compositionally biased region" description="Polar residues" evidence="1">
    <location>
        <begin position="21"/>
        <end position="46"/>
    </location>
</feature>
<feature type="compositionally biased region" description="Polar residues" evidence="1">
    <location>
        <begin position="81"/>
        <end position="97"/>
    </location>
</feature>
<evidence type="ECO:0000313" key="3">
    <source>
        <dbReference type="Proteomes" id="UP000887116"/>
    </source>
</evidence>
<dbReference type="Proteomes" id="UP000887116">
    <property type="component" value="Unassembled WGS sequence"/>
</dbReference>
<protein>
    <submittedName>
        <fullName evidence="2">Uncharacterized protein</fullName>
    </submittedName>
</protein>
<dbReference type="OrthoDB" id="10416592at2759"/>
<dbReference type="EMBL" id="BMAO01017054">
    <property type="protein sequence ID" value="GFR13026.1"/>
    <property type="molecule type" value="Genomic_DNA"/>
</dbReference>
<sequence>MHTYKNPVFLMDHEALKTSEESANLSGGSISHSNTLEPPAPDSTTTSEEKNEATIAGSSTNQGDKCPVQPVNDSTERESANELQNTNEQDFEQSNQPDEFLIKNSRFRNFVRVLQRISDSSATLQKCGGTVWLYCGAALYWRERRVVLEKEISRPAVSLK</sequence>
<organism evidence="2 3">
    <name type="scientific">Trichonephila clavata</name>
    <name type="common">Joro spider</name>
    <name type="synonym">Nephila clavata</name>
    <dbReference type="NCBI Taxonomy" id="2740835"/>
    <lineage>
        <taxon>Eukaryota</taxon>
        <taxon>Metazoa</taxon>
        <taxon>Ecdysozoa</taxon>
        <taxon>Arthropoda</taxon>
        <taxon>Chelicerata</taxon>
        <taxon>Arachnida</taxon>
        <taxon>Araneae</taxon>
        <taxon>Araneomorphae</taxon>
        <taxon>Entelegynae</taxon>
        <taxon>Araneoidea</taxon>
        <taxon>Nephilidae</taxon>
        <taxon>Trichonephila</taxon>
    </lineage>
</organism>
<name>A0A8X6JMX3_TRICU</name>
<reference evidence="2" key="1">
    <citation type="submission" date="2020-07" db="EMBL/GenBank/DDBJ databases">
        <title>Multicomponent nature underlies the extraordinary mechanical properties of spider dragline silk.</title>
        <authorList>
            <person name="Kono N."/>
            <person name="Nakamura H."/>
            <person name="Mori M."/>
            <person name="Yoshida Y."/>
            <person name="Ohtoshi R."/>
            <person name="Malay A.D."/>
            <person name="Moran D.A.P."/>
            <person name="Tomita M."/>
            <person name="Numata K."/>
            <person name="Arakawa K."/>
        </authorList>
    </citation>
    <scope>NUCLEOTIDE SEQUENCE</scope>
</reference>
<comment type="caution">
    <text evidence="2">The sequence shown here is derived from an EMBL/GenBank/DDBJ whole genome shotgun (WGS) entry which is preliminary data.</text>
</comment>
<proteinExistence type="predicted"/>
<keyword evidence="3" id="KW-1185">Reference proteome</keyword>
<accession>A0A8X6JMX3</accession>
<feature type="region of interest" description="Disordered" evidence="1">
    <location>
        <begin position="19"/>
        <end position="97"/>
    </location>
</feature>
<evidence type="ECO:0000256" key="1">
    <source>
        <dbReference type="SAM" id="MobiDB-lite"/>
    </source>
</evidence>
<evidence type="ECO:0000313" key="2">
    <source>
        <dbReference type="EMBL" id="GFR13026.1"/>
    </source>
</evidence>
<dbReference type="AlphaFoldDB" id="A0A8X6JMX3"/>